<dbReference type="PATRIC" id="fig|358396.7.peg.2308"/>
<organism evidence="2 3">
    <name type="scientific">Natronobacterium lacisalsi AJ5</name>
    <dbReference type="NCBI Taxonomy" id="358396"/>
    <lineage>
        <taxon>Archaea</taxon>
        <taxon>Methanobacteriati</taxon>
        <taxon>Methanobacteriota</taxon>
        <taxon>Stenosarchaea group</taxon>
        <taxon>Halobacteria</taxon>
        <taxon>Halobacteriales</taxon>
        <taxon>Natrialbaceae</taxon>
        <taxon>Natronobacterium</taxon>
    </lineage>
</organism>
<dbReference type="RefSeq" id="WP_007141988.1">
    <property type="nucleotide sequence ID" value="NZ_AOLZ01000040.1"/>
</dbReference>
<dbReference type="Proteomes" id="UP000186547">
    <property type="component" value="Chromosome"/>
</dbReference>
<dbReference type="AlphaFoldDB" id="M0LGW5"/>
<gene>
    <name evidence="2" type="ORF">C445_11362</name>
    <name evidence="1" type="ORF">CHINAEXTREME_14025</name>
</gene>
<evidence type="ECO:0000313" key="4">
    <source>
        <dbReference type="Proteomes" id="UP000186547"/>
    </source>
</evidence>
<proteinExistence type="predicted"/>
<dbReference type="Pfam" id="PF09999">
    <property type="entry name" value="DUF2240"/>
    <property type="match status" value="1"/>
</dbReference>
<dbReference type="EMBL" id="CP019285">
    <property type="protein sequence ID" value="APW98832.1"/>
    <property type="molecule type" value="Genomic_DNA"/>
</dbReference>
<dbReference type="eggNOG" id="arCOG04418">
    <property type="taxonomic scope" value="Archaea"/>
</dbReference>
<dbReference type="Proteomes" id="UP000011555">
    <property type="component" value="Unassembled WGS sequence"/>
</dbReference>
<dbReference type="STRING" id="358396.CHINAEXTREME_14025"/>
<dbReference type="GeneID" id="30922263"/>
<dbReference type="InterPro" id="IPR018716">
    <property type="entry name" value="DUF2240"/>
</dbReference>
<reference evidence="1 4" key="1">
    <citation type="journal article" date="2011" name="J. Bacteriol.">
        <title>Genome sequence of Halobiforma lacisalsi AJ5, an extremely halophilic archaeon which harbors a bop gene.</title>
        <authorList>
            <person name="Jiang X."/>
            <person name="Wang S."/>
            <person name="Cheng H."/>
            <person name="Huo Y."/>
            <person name="Zhang X."/>
            <person name="Zhu X."/>
            <person name="Han X."/>
            <person name="Ni P."/>
            <person name="Wu M."/>
        </authorList>
    </citation>
    <scope>NUCLEOTIDE SEQUENCE [LARGE SCALE GENOMIC DNA]</scope>
    <source>
        <strain evidence="1 4">AJ5</strain>
    </source>
</reference>
<sequence length="158" mass="17061">MSLRVAVAAPFIQHGTNSLEEGEFVVSLSLDRDWFSPDQAKRLIDVATREGLLEREGPEGDDLVPTFDHTEVTVPEDFVPDDDILTERSAFEQVLDALVAEGMEKHEAVGAINGLQDELGLTIEAAAVVYARREGIDVSELAPIAKAALGEDDSDAEA</sequence>
<name>M0LGW5_NATLA</name>
<evidence type="ECO:0000313" key="2">
    <source>
        <dbReference type="EMBL" id="EMA32328.1"/>
    </source>
</evidence>
<evidence type="ECO:0000313" key="1">
    <source>
        <dbReference type="EMBL" id="APW98832.1"/>
    </source>
</evidence>
<dbReference type="KEGG" id="hlc:CHINAEXTREME14025"/>
<evidence type="ECO:0008006" key="5">
    <source>
        <dbReference type="Google" id="ProtNLM"/>
    </source>
</evidence>
<reference evidence="1" key="3">
    <citation type="submission" date="2017-01" db="EMBL/GenBank/DDBJ databases">
        <authorList>
            <person name="Mah S.A."/>
            <person name="Swanson W.J."/>
            <person name="Moy G.W."/>
            <person name="Vacquier V.D."/>
        </authorList>
    </citation>
    <scope>NUCLEOTIDE SEQUENCE</scope>
    <source>
        <strain evidence="1">AJ5</strain>
    </source>
</reference>
<dbReference type="EMBL" id="AOLZ01000040">
    <property type="protein sequence ID" value="EMA32328.1"/>
    <property type="molecule type" value="Genomic_DNA"/>
</dbReference>
<keyword evidence="3" id="KW-1185">Reference proteome</keyword>
<accession>M0LGW5</accession>
<reference evidence="2 3" key="2">
    <citation type="journal article" date="2014" name="PLoS Genet.">
        <title>Phylogenetically driven sequencing of extremely halophilic archaea reveals strategies for static and dynamic osmo-response.</title>
        <authorList>
            <person name="Becker E.A."/>
            <person name="Seitzer P.M."/>
            <person name="Tritt A."/>
            <person name="Larsen D."/>
            <person name="Krusor M."/>
            <person name="Yao A.I."/>
            <person name="Wu D."/>
            <person name="Madern D."/>
            <person name="Eisen J.A."/>
            <person name="Darling A.E."/>
            <person name="Facciotti M.T."/>
        </authorList>
    </citation>
    <scope>NUCLEOTIDE SEQUENCE [LARGE SCALE GENOMIC DNA]</scope>
    <source>
        <strain evidence="2 3">AJ5</strain>
    </source>
</reference>
<evidence type="ECO:0000313" key="3">
    <source>
        <dbReference type="Proteomes" id="UP000011555"/>
    </source>
</evidence>
<protein>
    <recommendedName>
        <fullName evidence="5">DUF2240 domain-containing protein</fullName>
    </recommendedName>
</protein>